<evidence type="ECO:0000256" key="7">
    <source>
        <dbReference type="SAM" id="Phobius"/>
    </source>
</evidence>
<feature type="transmembrane region" description="Helical" evidence="7">
    <location>
        <begin position="82"/>
        <end position="100"/>
    </location>
</feature>
<protein>
    <submittedName>
        <fullName evidence="8">Unannotated protein</fullName>
    </submittedName>
</protein>
<keyword evidence="2" id="KW-0813">Transport</keyword>
<sequence length="485" mass="52502">MFFSACSVIGLDTIGVVAAGGPEAISWMAVLAIVFLIPAAMVIAELSSTFTYQGGPYMWTRLAFGRFAGSISAAISWFKSPIWFGGVLTLVAVATSETFFMSGSRMSEFSFYRFALAFIWIGIIAANLSFRVGKWVPTLGALARLIVIPFFTVTVVVFGIANGLRGVAFSDFGLSFEGFLASIGIIMFAFLGLENVSAASDEMTHAKRDLPYAAFRTSALAILLYGFPIMAVLLVLPINQVTGLTGFVDALKSAFTVYGGSIAEDGTVTLSGAGVYLGSFAAVLIILAVFASGASWLMSTNRTLAMSCFDGAGPRWLGHTNPRYGTPVRINNITGFIATIILIVGYRFVDGDTAKYFGLMISFAIAMSLVTYLFLFPAFWLLRNKFPDAHRPYQVPAHRTVSIWLTVVVAVALIQILAPGFGDIWFSDEYRPAGWVGDQGRPYYLVQLAILAVIILKATAFWAIGRRNRRKVAINEPEAMQADVN</sequence>
<feature type="transmembrane region" description="Helical" evidence="7">
    <location>
        <begin position="213"/>
        <end position="236"/>
    </location>
</feature>
<feature type="transmembrane region" description="Helical" evidence="7">
    <location>
        <begin position="442"/>
        <end position="464"/>
    </location>
</feature>
<dbReference type="GO" id="GO:0022857">
    <property type="term" value="F:transmembrane transporter activity"/>
    <property type="evidence" value="ECO:0007669"/>
    <property type="project" value="InterPro"/>
</dbReference>
<keyword evidence="5 7" id="KW-1133">Transmembrane helix</keyword>
<organism evidence="8">
    <name type="scientific">freshwater metagenome</name>
    <dbReference type="NCBI Taxonomy" id="449393"/>
    <lineage>
        <taxon>unclassified sequences</taxon>
        <taxon>metagenomes</taxon>
        <taxon>ecological metagenomes</taxon>
    </lineage>
</organism>
<reference evidence="8" key="1">
    <citation type="submission" date="2020-05" db="EMBL/GenBank/DDBJ databases">
        <authorList>
            <person name="Chiriac C."/>
            <person name="Salcher M."/>
            <person name="Ghai R."/>
            <person name="Kavagutti S V."/>
        </authorList>
    </citation>
    <scope>NUCLEOTIDE SEQUENCE</scope>
</reference>
<dbReference type="EMBL" id="CAFBQG010000211">
    <property type="protein sequence ID" value="CAB5055307.1"/>
    <property type="molecule type" value="Genomic_DNA"/>
</dbReference>
<accession>A0A6J7TRL9</accession>
<dbReference type="AlphaFoldDB" id="A0A6J7TRL9"/>
<gene>
    <name evidence="8" type="ORF">UFOPK4301_01308</name>
</gene>
<name>A0A6J7TRL9_9ZZZZ</name>
<evidence type="ECO:0000256" key="6">
    <source>
        <dbReference type="ARBA" id="ARBA00023136"/>
    </source>
</evidence>
<feature type="transmembrane region" description="Helical" evidence="7">
    <location>
        <begin position="403"/>
        <end position="422"/>
    </location>
</feature>
<dbReference type="Gene3D" id="1.20.1740.10">
    <property type="entry name" value="Amino acid/polyamine transporter I"/>
    <property type="match status" value="1"/>
</dbReference>
<proteinExistence type="predicted"/>
<keyword evidence="6 7" id="KW-0472">Membrane</keyword>
<feature type="transmembrane region" description="Helical" evidence="7">
    <location>
        <begin position="172"/>
        <end position="193"/>
    </location>
</feature>
<comment type="subcellular location">
    <subcellularLocation>
        <location evidence="1">Cell membrane</location>
        <topology evidence="1">Multi-pass membrane protein</topology>
    </subcellularLocation>
</comment>
<keyword evidence="4 7" id="KW-0812">Transmembrane</keyword>
<evidence type="ECO:0000256" key="5">
    <source>
        <dbReference type="ARBA" id="ARBA00022989"/>
    </source>
</evidence>
<dbReference type="InterPro" id="IPR002293">
    <property type="entry name" value="AA/rel_permease1"/>
</dbReference>
<evidence type="ECO:0000256" key="1">
    <source>
        <dbReference type="ARBA" id="ARBA00004651"/>
    </source>
</evidence>
<evidence type="ECO:0000256" key="4">
    <source>
        <dbReference type="ARBA" id="ARBA00022692"/>
    </source>
</evidence>
<keyword evidence="3" id="KW-1003">Cell membrane</keyword>
<feature type="transmembrane region" description="Helical" evidence="7">
    <location>
        <begin position="112"/>
        <end position="130"/>
    </location>
</feature>
<feature type="transmembrane region" description="Helical" evidence="7">
    <location>
        <begin position="275"/>
        <end position="297"/>
    </location>
</feature>
<evidence type="ECO:0000313" key="8">
    <source>
        <dbReference type="EMBL" id="CAB5055307.1"/>
    </source>
</evidence>
<evidence type="ECO:0000256" key="3">
    <source>
        <dbReference type="ARBA" id="ARBA00022475"/>
    </source>
</evidence>
<evidence type="ECO:0000256" key="2">
    <source>
        <dbReference type="ARBA" id="ARBA00022448"/>
    </source>
</evidence>
<dbReference type="GO" id="GO:0005886">
    <property type="term" value="C:plasma membrane"/>
    <property type="evidence" value="ECO:0007669"/>
    <property type="project" value="UniProtKB-SubCell"/>
</dbReference>
<feature type="transmembrane region" description="Helical" evidence="7">
    <location>
        <begin position="330"/>
        <end position="349"/>
    </location>
</feature>
<dbReference type="PANTHER" id="PTHR42770:SF15">
    <property type="entry name" value="GLUTAMATE_GAMMA-AMINOBUTYRATE ANTIPORTER-RELATED"/>
    <property type="match status" value="1"/>
</dbReference>
<feature type="transmembrane region" description="Helical" evidence="7">
    <location>
        <begin position="29"/>
        <end position="46"/>
    </location>
</feature>
<dbReference type="PIRSF" id="PIRSF006060">
    <property type="entry name" value="AA_transporter"/>
    <property type="match status" value="1"/>
</dbReference>
<feature type="transmembrane region" description="Helical" evidence="7">
    <location>
        <begin position="361"/>
        <end position="382"/>
    </location>
</feature>
<feature type="transmembrane region" description="Helical" evidence="7">
    <location>
        <begin position="142"/>
        <end position="160"/>
    </location>
</feature>
<dbReference type="PANTHER" id="PTHR42770">
    <property type="entry name" value="AMINO ACID TRANSPORTER-RELATED"/>
    <property type="match status" value="1"/>
</dbReference>
<dbReference type="InterPro" id="IPR050367">
    <property type="entry name" value="APC_superfamily"/>
</dbReference>
<dbReference type="Pfam" id="PF13520">
    <property type="entry name" value="AA_permease_2"/>
    <property type="match status" value="1"/>
</dbReference>